<proteinExistence type="predicted"/>
<name>A0ABX0UNK9_9BACT</name>
<dbReference type="Gene3D" id="2.60.40.1120">
    <property type="entry name" value="Carboxypeptidase-like, regulatory domain"/>
    <property type="match status" value="1"/>
</dbReference>
<evidence type="ECO:0000313" key="2">
    <source>
        <dbReference type="Proteomes" id="UP001179181"/>
    </source>
</evidence>
<gene>
    <name evidence="1" type="ORF">FHS68_002445</name>
</gene>
<dbReference type="InterPro" id="IPR043741">
    <property type="entry name" value="DUF5686"/>
</dbReference>
<dbReference type="InterPro" id="IPR008969">
    <property type="entry name" value="CarboxyPept-like_regulatory"/>
</dbReference>
<evidence type="ECO:0008006" key="3">
    <source>
        <dbReference type="Google" id="ProtNLM"/>
    </source>
</evidence>
<keyword evidence="2" id="KW-1185">Reference proteome</keyword>
<accession>A0ABX0UNK9</accession>
<dbReference type="Pfam" id="PF13715">
    <property type="entry name" value="CarbopepD_reg_2"/>
    <property type="match status" value="1"/>
</dbReference>
<dbReference type="EMBL" id="JAASQJ010000002">
    <property type="protein sequence ID" value="NIJ53275.1"/>
    <property type="molecule type" value="Genomic_DNA"/>
</dbReference>
<dbReference type="SUPFAM" id="SSF49464">
    <property type="entry name" value="Carboxypeptidase regulatory domain-like"/>
    <property type="match status" value="1"/>
</dbReference>
<sequence length="856" mass="98304">MLRLALFLFLSIIIRTSCQGGGIKGRITTENGEALPYAGIAVKGTSNGTMANEDGEYEFSLSPGAYEIVYQYLGFKTIYKTVTVTTDFSEHNITLEEQALSLQEATIGKSKEDPAYSIMRRAIAKARFHQLQVRGYTARVYSRSTALPTKIPYLVERRLKKEGIQEGKAILNESVAEIKYRRPGNYSQRIVSTRNSLDNSIPSPNEYILASLYSPEIAGTISPLSPKAFAYYKFEYEGYFQEQGQLINKIKVIPRAYGEGVFKGSLFILEDRWSIHSYDLQTTTQGLNISAKQLFSPVQDVWIPVNQQFRINGSYLGFAGEFKYLVSLTYQKLDIDPGLKEDIVIKDHKKESVADGGKRKKDLENLIKDQKEFSTKNFRKLTKAYEKEQKKEAQSLDSDDRLVRQDSIVIDSMANKRDTTYWQSLRPIPLTKSEVSSYVLQDSIKVVKDSLKIKSRPDSLYFKPIHIVTGNTYSLGNRNTFYFKSPILSISYNTVEGNAINFITEWQKKWGKSYQLSLRPLVRYSFGRKRVYGNLETNIGNNKWNLGLSGGEMASQINNKNPILPLPNSIGARFFDRNYMKLYQKQYGRIDFTLRNIADILTIDAALDLEHRKELFNQPSARPIFFWSDYSYTSNRPFNKELPNTGFAEHNATILDLTATLRPWRRYLIRNGEKRYLRSKGPSFTANYKRGLGFAGDVDYSMLQGTIRQNLNLGPRSSLEYLANGGGFLSKKSMYFPDYRHFMGNEFFFQYTYPSDQFRMLQYYRYSTASWFFQAHAIWSSQNFVITKIQALRVTGLSETIQLHYLRVPTIRNYSELVYGIDNIYRVVRLEAVAQFHGSHFKGMGWRIGTSIPIGR</sequence>
<dbReference type="RefSeq" id="WP_167270253.1">
    <property type="nucleotide sequence ID" value="NZ_JAASQJ010000002.1"/>
</dbReference>
<dbReference type="Pfam" id="PF18939">
    <property type="entry name" value="DUF5686"/>
    <property type="match status" value="1"/>
</dbReference>
<dbReference type="Proteomes" id="UP001179181">
    <property type="component" value="Unassembled WGS sequence"/>
</dbReference>
<comment type="caution">
    <text evidence="1">The sequence shown here is derived from an EMBL/GenBank/DDBJ whole genome shotgun (WGS) entry which is preliminary data.</text>
</comment>
<evidence type="ECO:0000313" key="1">
    <source>
        <dbReference type="EMBL" id="NIJ53275.1"/>
    </source>
</evidence>
<reference evidence="1 2" key="1">
    <citation type="submission" date="2020-03" db="EMBL/GenBank/DDBJ databases">
        <title>Genomic Encyclopedia of Type Strains, Phase IV (KMG-IV): sequencing the most valuable type-strain genomes for metagenomic binning, comparative biology and taxonomic classification.</title>
        <authorList>
            <person name="Goeker M."/>
        </authorList>
    </citation>
    <scope>NUCLEOTIDE SEQUENCE [LARGE SCALE GENOMIC DNA]</scope>
    <source>
        <strain evidence="1 2">DSM 102865</strain>
    </source>
</reference>
<organism evidence="1 2">
    <name type="scientific">Dyadobacter arcticus</name>
    <dbReference type="NCBI Taxonomy" id="1078754"/>
    <lineage>
        <taxon>Bacteria</taxon>
        <taxon>Pseudomonadati</taxon>
        <taxon>Bacteroidota</taxon>
        <taxon>Cytophagia</taxon>
        <taxon>Cytophagales</taxon>
        <taxon>Spirosomataceae</taxon>
        <taxon>Dyadobacter</taxon>
    </lineage>
</organism>
<protein>
    <recommendedName>
        <fullName evidence="3">CarboxypepD_reg-like domain-containing protein</fullName>
    </recommendedName>
</protein>